<organism evidence="1 2">
    <name type="scientific">Leptonema illini DSM 21528</name>
    <dbReference type="NCBI Taxonomy" id="929563"/>
    <lineage>
        <taxon>Bacteria</taxon>
        <taxon>Pseudomonadati</taxon>
        <taxon>Spirochaetota</taxon>
        <taxon>Spirochaetia</taxon>
        <taxon>Leptospirales</taxon>
        <taxon>Leptospiraceae</taxon>
        <taxon>Leptonema</taxon>
    </lineage>
</organism>
<evidence type="ECO:0000313" key="1">
    <source>
        <dbReference type="EMBL" id="EHQ07555.1"/>
    </source>
</evidence>
<accession>H2CD79</accession>
<dbReference type="Proteomes" id="UP000005737">
    <property type="component" value="Unassembled WGS sequence"/>
</dbReference>
<dbReference type="HOGENOM" id="CLU_052023_0_0_12"/>
<dbReference type="EMBL" id="JH597773">
    <property type="protein sequence ID" value="EHQ07555.1"/>
    <property type="molecule type" value="Genomic_DNA"/>
</dbReference>
<proteinExistence type="predicted"/>
<dbReference type="STRING" id="183.GCA_002009735_00437"/>
<name>H2CD79_9LEPT</name>
<evidence type="ECO:0008006" key="3">
    <source>
        <dbReference type="Google" id="ProtNLM"/>
    </source>
</evidence>
<evidence type="ECO:0000313" key="2">
    <source>
        <dbReference type="Proteomes" id="UP000005737"/>
    </source>
</evidence>
<gene>
    <name evidence="1" type="ORF">Lepil_2886</name>
</gene>
<protein>
    <recommendedName>
        <fullName evidence="3">IrrE N-terminal-like domain-containing protein</fullName>
    </recommendedName>
</protein>
<dbReference type="AlphaFoldDB" id="H2CD79"/>
<reference evidence="1 2" key="1">
    <citation type="submission" date="2011-10" db="EMBL/GenBank/DDBJ databases">
        <title>The Improved High-Quality Draft genome of Leptonema illini DSM 21528.</title>
        <authorList>
            <consortium name="US DOE Joint Genome Institute (JGI-PGF)"/>
            <person name="Lucas S."/>
            <person name="Copeland A."/>
            <person name="Lapidus A."/>
            <person name="Glavina del Rio T."/>
            <person name="Dalin E."/>
            <person name="Tice H."/>
            <person name="Bruce D."/>
            <person name="Goodwin L."/>
            <person name="Pitluck S."/>
            <person name="Peters L."/>
            <person name="Mikhailova N."/>
            <person name="Held B."/>
            <person name="Kyrpides N."/>
            <person name="Mavromatis K."/>
            <person name="Ivanova N."/>
            <person name="Markowitz V."/>
            <person name="Cheng J.-F."/>
            <person name="Hugenholtz P."/>
            <person name="Woyke T."/>
            <person name="Wu D."/>
            <person name="Gronow S."/>
            <person name="Wellnitz S."/>
            <person name="Brambilla E.-M."/>
            <person name="Klenk H.-P."/>
            <person name="Eisen J.A."/>
        </authorList>
    </citation>
    <scope>NUCLEOTIDE SEQUENCE [LARGE SCALE GENOMIC DNA]</scope>
    <source>
        <strain evidence="1 2">DSM 21528</strain>
    </source>
</reference>
<sequence>MSVSFDIEPDWVAVDAGEPEERIASAAVKIILDGRNCTEGLDVLTGASRQAPLLSAYHLAEWLAWNWWRIRYEPRWKDLSGNSADFTGWNMAHSMRNIGGGYIWPDITLYSDGKYVSIVAKSTPLNPVFRYLNDVSRAIEGGTFEHSIDHFIEVVLTRLREAGHKQTNLRAMWHELKNEREEPSLSLRRKLEALSGLDPDELGDEQWILWQAEVNAEGPAAFEEVVANQAYCRRIEFFEELKEKSRRIGAECNPLATVESVGLDTGSMEAYQKGERLATQLRSQLSVSSVISDNELGDLVGASASVFGNGPSLSDRNTGMSFALIENSSAGRIVFRSPYRTSKRFEAARLLCDRLAYPSDWLHPATQAYTYRQKLQRAFAAELLCPYHEMIGNLDGDYSDEAIQREADHFGVSPLMVSTQLTNHGILSREELQRTA</sequence>
<keyword evidence="2" id="KW-1185">Reference proteome</keyword>